<dbReference type="InterPro" id="IPR024079">
    <property type="entry name" value="MetalloPept_cat_dom_sf"/>
</dbReference>
<feature type="domain" description="Peptidase M13 C-terminal" evidence="2">
    <location>
        <begin position="8"/>
        <end position="113"/>
    </location>
</feature>
<dbReference type="InterPro" id="IPR000718">
    <property type="entry name" value="Peptidase_M13"/>
</dbReference>
<accession>A0ABY9LG08</accession>
<gene>
    <name evidence="3" type="ORF">N1496_06990</name>
</gene>
<evidence type="ECO:0000313" key="4">
    <source>
        <dbReference type="Proteomes" id="UP001238096"/>
    </source>
</evidence>
<dbReference type="EMBL" id="CP110509">
    <property type="protein sequence ID" value="WMB27802.1"/>
    <property type="molecule type" value="Genomic_DNA"/>
</dbReference>
<evidence type="ECO:0000256" key="1">
    <source>
        <dbReference type="ARBA" id="ARBA00007357"/>
    </source>
</evidence>
<dbReference type="PANTHER" id="PTHR11733">
    <property type="entry name" value="ZINC METALLOPROTEASE FAMILY M13 NEPRILYSIN-RELATED"/>
    <property type="match status" value="1"/>
</dbReference>
<dbReference type="SUPFAM" id="SSF55486">
    <property type="entry name" value="Metalloproteases ('zincins'), catalytic domain"/>
    <property type="match status" value="1"/>
</dbReference>
<dbReference type="Pfam" id="PF01431">
    <property type="entry name" value="Peptidase_M13"/>
    <property type="match status" value="1"/>
</dbReference>
<organism evidence="3 4">
    <name type="scientific">Streptococcus didelphis</name>
    <dbReference type="NCBI Taxonomy" id="102886"/>
    <lineage>
        <taxon>Bacteria</taxon>
        <taxon>Bacillati</taxon>
        <taxon>Bacillota</taxon>
        <taxon>Bacilli</taxon>
        <taxon>Lactobacillales</taxon>
        <taxon>Streptococcaceae</taxon>
        <taxon>Streptococcus</taxon>
    </lineage>
</organism>
<sequence length="116" mass="13346">MVKLFDGQELYGSKINGKLTVTENTADAGGLSVSLEALQTTNKQVDLKEYFEHYAKIWRQKASLDHLKYLLDIDVHAPAEARVNIQLKNMDAFYKAYPIKEGDPMYLPKEKRVKIW</sequence>
<keyword evidence="4" id="KW-1185">Reference proteome</keyword>
<evidence type="ECO:0000313" key="3">
    <source>
        <dbReference type="EMBL" id="WMB27802.1"/>
    </source>
</evidence>
<comment type="similarity">
    <text evidence="1">Belongs to the peptidase M13 family.</text>
</comment>
<protein>
    <recommendedName>
        <fullName evidence="2">Peptidase M13 C-terminal domain-containing protein</fullName>
    </recommendedName>
</protein>
<dbReference type="PANTHER" id="PTHR11733:SF167">
    <property type="entry name" value="FI17812P1-RELATED"/>
    <property type="match status" value="1"/>
</dbReference>
<dbReference type="Gene3D" id="3.40.390.10">
    <property type="entry name" value="Collagenase (Catalytic Domain)"/>
    <property type="match status" value="1"/>
</dbReference>
<reference evidence="4" key="1">
    <citation type="submission" date="2022-10" db="EMBL/GenBank/DDBJ databases">
        <title>Streptococcus didelphis as causative of fatal infections in opossums (Didelphis albiventris).</title>
        <authorList>
            <person name="Breyer G.M."/>
            <person name="Da Silva M.E.R.J."/>
            <person name="Siqueira F.M."/>
        </authorList>
    </citation>
    <scope>NUCLEOTIDE SEQUENCE [LARGE SCALE GENOMIC DNA]</scope>
    <source>
        <strain evidence="4">LBVP101/21</strain>
    </source>
</reference>
<dbReference type="PROSITE" id="PS51885">
    <property type="entry name" value="NEPRILYSIN"/>
    <property type="match status" value="1"/>
</dbReference>
<evidence type="ECO:0000259" key="2">
    <source>
        <dbReference type="Pfam" id="PF01431"/>
    </source>
</evidence>
<name>A0ABY9LG08_9STRE</name>
<dbReference type="InterPro" id="IPR018497">
    <property type="entry name" value="Peptidase_M13_C"/>
</dbReference>
<proteinExistence type="inferred from homology"/>
<dbReference type="Proteomes" id="UP001238096">
    <property type="component" value="Chromosome"/>
</dbReference>